<dbReference type="EMBL" id="MBFU01000855">
    <property type="protein sequence ID" value="PVZ97369.1"/>
    <property type="molecule type" value="Genomic_DNA"/>
</dbReference>
<feature type="region of interest" description="Disordered" evidence="1">
    <location>
        <begin position="104"/>
        <end position="126"/>
    </location>
</feature>
<name>A0A2U1IX30_SMIAN</name>
<proteinExistence type="predicted"/>
<evidence type="ECO:0000313" key="3">
    <source>
        <dbReference type="Proteomes" id="UP000245591"/>
    </source>
</evidence>
<sequence>MSTSIPIQTRISSEFDTGHSSQVATSRKPAKTSFLNYLNPLYYAIALAHLVQSLFSTEKQTPLMHNDEENGVNDQEAFNSVGFEMNNGNNTDTRMGEIVISGSETSSVKETKNNSQHQLGSRSGQNKNVHSFLPVIDIGALRSDNLELFDHKSAKSPEIKSHTEDITINKNNKERIAFESYIQNTSSVLETPSVIPEVPNQPQSVETSNLKEIQPKNEPQYLLSPLNDNINDQNIVEQVQQNVNNVNNETTEKSFKKFDSAVDIDPKVIIETKVNNKDSETNMKVKEKASEMDTQVKEKASEIIDTVQNHITTDQPLVINEPQEKTEPTELKDLVAPTEVEANAKKIPAVNTGKKGKKNRKSKKK</sequence>
<keyword evidence="3" id="KW-1185">Reference proteome</keyword>
<dbReference type="Proteomes" id="UP000245591">
    <property type="component" value="Unassembled WGS sequence"/>
</dbReference>
<organism evidence="2 3">
    <name type="scientific">Smittium angustum</name>
    <dbReference type="NCBI Taxonomy" id="133377"/>
    <lineage>
        <taxon>Eukaryota</taxon>
        <taxon>Fungi</taxon>
        <taxon>Fungi incertae sedis</taxon>
        <taxon>Zoopagomycota</taxon>
        <taxon>Kickxellomycotina</taxon>
        <taxon>Harpellomycetes</taxon>
        <taxon>Harpellales</taxon>
        <taxon>Legeriomycetaceae</taxon>
        <taxon>Smittium</taxon>
    </lineage>
</organism>
<feature type="compositionally biased region" description="Basic residues" evidence="1">
    <location>
        <begin position="354"/>
        <end position="365"/>
    </location>
</feature>
<feature type="compositionally biased region" description="Polar residues" evidence="1">
    <location>
        <begin position="113"/>
        <end position="126"/>
    </location>
</feature>
<gene>
    <name evidence="2" type="ORF">BB558_006673</name>
</gene>
<feature type="region of interest" description="Disordered" evidence="1">
    <location>
        <begin position="339"/>
        <end position="365"/>
    </location>
</feature>
<comment type="caution">
    <text evidence="2">The sequence shown here is derived from an EMBL/GenBank/DDBJ whole genome shotgun (WGS) entry which is preliminary data.</text>
</comment>
<accession>A0A2U1IX30</accession>
<evidence type="ECO:0000313" key="2">
    <source>
        <dbReference type="EMBL" id="PVZ97369.1"/>
    </source>
</evidence>
<dbReference type="AlphaFoldDB" id="A0A2U1IX30"/>
<evidence type="ECO:0000256" key="1">
    <source>
        <dbReference type="SAM" id="MobiDB-lite"/>
    </source>
</evidence>
<reference evidence="2 3" key="1">
    <citation type="journal article" date="2018" name="MBio">
        <title>Comparative Genomics Reveals the Core Gene Toolbox for the Fungus-Insect Symbiosis.</title>
        <authorList>
            <person name="Wang Y."/>
            <person name="Stata M."/>
            <person name="Wang W."/>
            <person name="Stajich J.E."/>
            <person name="White M.M."/>
            <person name="Moncalvo J.M."/>
        </authorList>
    </citation>
    <scope>NUCLEOTIDE SEQUENCE [LARGE SCALE GENOMIC DNA]</scope>
    <source>
        <strain evidence="2 3">AUS-126-30</strain>
    </source>
</reference>
<protein>
    <submittedName>
        <fullName evidence="2">Uncharacterized protein</fullName>
    </submittedName>
</protein>